<keyword evidence="7" id="KW-1185">Reference proteome</keyword>
<dbReference type="OrthoDB" id="676979at2759"/>
<evidence type="ECO:0000313" key="6">
    <source>
        <dbReference type="EMBL" id="GMI46947.1"/>
    </source>
</evidence>
<organism evidence="6 7">
    <name type="scientific">Triparma columacea</name>
    <dbReference type="NCBI Taxonomy" id="722753"/>
    <lineage>
        <taxon>Eukaryota</taxon>
        <taxon>Sar</taxon>
        <taxon>Stramenopiles</taxon>
        <taxon>Ochrophyta</taxon>
        <taxon>Bolidophyceae</taxon>
        <taxon>Parmales</taxon>
        <taxon>Triparmaceae</taxon>
        <taxon>Triparma</taxon>
    </lineage>
</organism>
<dbReference type="InterPro" id="IPR050216">
    <property type="entry name" value="LRR_domain-containing"/>
</dbReference>
<dbReference type="PANTHER" id="PTHR48051:SF54">
    <property type="entry name" value="LEUCINE-RICH REPEAT-CONTAINING PROTEIN"/>
    <property type="match status" value="1"/>
</dbReference>
<proteinExistence type="predicted"/>
<feature type="coiled-coil region" evidence="3">
    <location>
        <begin position="1307"/>
        <end position="1379"/>
    </location>
</feature>
<feature type="domain" description="WW" evidence="5">
    <location>
        <begin position="513"/>
        <end position="546"/>
    </location>
</feature>
<dbReference type="Pfam" id="PF13855">
    <property type="entry name" value="LRR_8"/>
    <property type="match status" value="1"/>
</dbReference>
<evidence type="ECO:0000256" key="3">
    <source>
        <dbReference type="SAM" id="Coils"/>
    </source>
</evidence>
<name>A0A9W7LES2_9STRA</name>
<feature type="region of interest" description="Disordered" evidence="4">
    <location>
        <begin position="1451"/>
        <end position="1479"/>
    </location>
</feature>
<gene>
    <name evidence="6" type="ORF">TrCOL_g8458</name>
</gene>
<keyword evidence="1" id="KW-0433">Leucine-rich repeat</keyword>
<protein>
    <recommendedName>
        <fullName evidence="5">WW domain-containing protein</fullName>
    </recommendedName>
</protein>
<dbReference type="InterPro" id="IPR003591">
    <property type="entry name" value="Leu-rich_rpt_typical-subtyp"/>
</dbReference>
<sequence>MPLTTSPSGEAQVADVDPTTGNTASSGVEGVMPVKNEGGLRIKIEEVGEGEGSGGGEEKKNNAQEDNDNSTQTPLPPKSPKRKALKKSVPTKSPVHNPKDNQAFTPSPGKRTDKIDVAAGLSASKGSKGSHKKKALKIHHLQPPGQPRIDFARLLSEQGSFTAARKALRHRVEDFSHESIKKRETEFTDSHLGDLFDETVRLSGVSGPPTLNTPFDKMKEVMNYNEKVKAGIIDEKSGLYEDVKFATRTGWKTGELLIPQKKLDSLPPYLGTTLQLQLAPPKKMSMARNQLSSFLTSYVPQISCRHLSYVVELDLGTNDIVRLPKDMGHLSSLVRLNLERNRLQELPESMLTLPRIKVLKLNKNNFKQIHRYIGKLETLEHLDLSNNVLDILPATLPKLKYLRFLDVSGNGLAHLGIQPILHEWEDRMRQRKNKALLKAKSEQGVWMEVVDPKTGKTCYYNRLTETASNTKPVAVNSGDGEDTVGTIPQHLDRLIPFDNFTHYMARKKYLALNNTAEWSVDMDQSSGKIYYKNNVSGEVRWVLPEALDTLGGCVSMVHLKANQNLIRDFPSSICRMVKLEVLEAKNNYIGELPSELGNLKKLKTMKMNQNEIKLMPDSMEFCTSLTELQLTGNYIDRFPDFINKLGNVKRIMLGNNFLKILPYTLGFLKGLVDLQLFNNPLIDPPYDVVMEGLEATLYFCRQKYWARINGPPPIVKVHASGIGDECLELQPEFRDRLDRMIRDSQESRSLELQLLNLHEIPEAVYNLEGLKNMDLSRNNFSFAPLIWDEIFQTVNSLYLKSCRMKELGPDVQLLRNLVEMNLEDNNLEFLPPQICRLRRLQFVNFSKNRLYELPDDFGTMVDLKEVILDINRLEKFPKSIGNLRHLEILSCNKNWLYELDPSIVELSSLQELCLDGNFITTLPEGMGRLSLNTLKLAHNRLEYLEDDVLRPNLLSSLSVFWVSSNNLIELPLSFVDMTCLDDMKIEYNPMRSPPMELVQEGMQTVMQYCRIRASRVNELAELLEEVGFETDHTNYKPEAKNVLTGETGFLTPDDMREFDEAVDAFLNGKYYLYPAPAIEMRDKIDDLRYERETVFYHMILEALLRVIKEEIDVRKNPETAVVTRFSENVLRDDLIRPWGRNREKVLCYGISTKALLQETAANYFVSEDRPSLYDLTKQSLPDTIFEYSEEVLKDAMKNFNSPYGSVAAWDEKVPYDSCECVDDNGVELKHLPCVIRSVVIVRTIYTAAESKRREEEETTLEGHFQKMETNIDKWLAKAQGLKSLTGEVLQRTKGIKAQLEVSKKFLIALETKDLENSKTNLKNAQQRKKDFEDGKAKVFHKLEGPEDAVKIVQEAEAGVKDVESKIEEEKEKIKHLKRMSKMGRDAKETLAIKDLRKKYCFFLYEAQYKYGREMAKQRGWRRPWDGPDGQAFKDYQNEGRAEGMELKRLAGEGGALPGSDAAAGKVDQEDSSDSDDDGHMEIEAMKDQNLAIERLLKMQAYDWQDTQDMEQYRNDPYERYCSNFGNTIRNMASGLGKKFTRLVHTGMDALGI</sequence>
<dbReference type="GO" id="GO:0005737">
    <property type="term" value="C:cytoplasm"/>
    <property type="evidence" value="ECO:0007669"/>
    <property type="project" value="TreeGrafter"/>
</dbReference>
<dbReference type="SMART" id="SM00456">
    <property type="entry name" value="WW"/>
    <property type="match status" value="2"/>
</dbReference>
<evidence type="ECO:0000259" key="5">
    <source>
        <dbReference type="SMART" id="SM00456"/>
    </source>
</evidence>
<keyword evidence="3" id="KW-0175">Coiled coil</keyword>
<accession>A0A9W7LES2</accession>
<comment type="caution">
    <text evidence="6">The sequence shown here is derived from an EMBL/GenBank/DDBJ whole genome shotgun (WGS) entry which is preliminary data.</text>
</comment>
<evidence type="ECO:0000256" key="1">
    <source>
        <dbReference type="ARBA" id="ARBA00022614"/>
    </source>
</evidence>
<dbReference type="EMBL" id="BRYA01000320">
    <property type="protein sequence ID" value="GMI46947.1"/>
    <property type="molecule type" value="Genomic_DNA"/>
</dbReference>
<dbReference type="Proteomes" id="UP001165065">
    <property type="component" value="Unassembled WGS sequence"/>
</dbReference>
<dbReference type="SUPFAM" id="SSF52058">
    <property type="entry name" value="L domain-like"/>
    <property type="match status" value="2"/>
</dbReference>
<dbReference type="SMART" id="SM00369">
    <property type="entry name" value="LRR_TYP"/>
    <property type="match status" value="11"/>
</dbReference>
<dbReference type="InterPro" id="IPR001202">
    <property type="entry name" value="WW_dom"/>
</dbReference>
<dbReference type="Gene3D" id="3.80.10.10">
    <property type="entry name" value="Ribonuclease Inhibitor"/>
    <property type="match status" value="3"/>
</dbReference>
<feature type="region of interest" description="Disordered" evidence="4">
    <location>
        <begin position="1"/>
        <end position="113"/>
    </location>
</feature>
<dbReference type="SMART" id="SM00364">
    <property type="entry name" value="LRR_BAC"/>
    <property type="match status" value="7"/>
</dbReference>
<dbReference type="PANTHER" id="PTHR48051">
    <property type="match status" value="1"/>
</dbReference>
<evidence type="ECO:0000313" key="7">
    <source>
        <dbReference type="Proteomes" id="UP001165065"/>
    </source>
</evidence>
<evidence type="ECO:0000256" key="4">
    <source>
        <dbReference type="SAM" id="MobiDB-lite"/>
    </source>
</evidence>
<reference evidence="7" key="1">
    <citation type="journal article" date="2023" name="Commun. Biol.">
        <title>Genome analysis of Parmales, the sister group of diatoms, reveals the evolutionary specialization of diatoms from phago-mixotrophs to photoautotrophs.</title>
        <authorList>
            <person name="Ban H."/>
            <person name="Sato S."/>
            <person name="Yoshikawa S."/>
            <person name="Yamada K."/>
            <person name="Nakamura Y."/>
            <person name="Ichinomiya M."/>
            <person name="Sato N."/>
            <person name="Blanc-Mathieu R."/>
            <person name="Endo H."/>
            <person name="Kuwata A."/>
            <person name="Ogata H."/>
        </authorList>
    </citation>
    <scope>NUCLEOTIDE SEQUENCE [LARGE SCALE GENOMIC DNA]</scope>
</reference>
<evidence type="ECO:0000256" key="2">
    <source>
        <dbReference type="ARBA" id="ARBA00022737"/>
    </source>
</evidence>
<dbReference type="InterPro" id="IPR001611">
    <property type="entry name" value="Leu-rich_rpt"/>
</dbReference>
<dbReference type="Gene3D" id="2.20.70.10">
    <property type="match status" value="1"/>
</dbReference>
<feature type="domain" description="WW" evidence="5">
    <location>
        <begin position="441"/>
        <end position="474"/>
    </location>
</feature>
<keyword evidence="2" id="KW-0677">Repeat</keyword>
<dbReference type="InterPro" id="IPR032675">
    <property type="entry name" value="LRR_dom_sf"/>
</dbReference>